<organism evidence="1">
    <name type="scientific">marine sediment metagenome</name>
    <dbReference type="NCBI Taxonomy" id="412755"/>
    <lineage>
        <taxon>unclassified sequences</taxon>
        <taxon>metagenomes</taxon>
        <taxon>ecological metagenomes</taxon>
    </lineage>
</organism>
<comment type="caution">
    <text evidence="1">The sequence shown here is derived from an EMBL/GenBank/DDBJ whole genome shotgun (WGS) entry which is preliminary data.</text>
</comment>
<protein>
    <submittedName>
        <fullName evidence="1">Uncharacterized protein</fullName>
    </submittedName>
</protein>
<dbReference type="AlphaFoldDB" id="X1BHM8"/>
<evidence type="ECO:0000313" key="1">
    <source>
        <dbReference type="EMBL" id="GAG71546.1"/>
    </source>
</evidence>
<proteinExistence type="predicted"/>
<dbReference type="EMBL" id="BART01000380">
    <property type="protein sequence ID" value="GAG71546.1"/>
    <property type="molecule type" value="Genomic_DNA"/>
</dbReference>
<gene>
    <name evidence="1" type="ORF">S01H4_01896</name>
</gene>
<accession>X1BHM8</accession>
<name>X1BHM8_9ZZZZ</name>
<feature type="non-terminal residue" evidence="1">
    <location>
        <position position="1"/>
    </location>
</feature>
<reference evidence="1" key="1">
    <citation type="journal article" date="2014" name="Front. Microbiol.">
        <title>High frequency of phylogenetically diverse reductive dehalogenase-homologous genes in deep subseafloor sedimentary metagenomes.</title>
        <authorList>
            <person name="Kawai M."/>
            <person name="Futagami T."/>
            <person name="Toyoda A."/>
            <person name="Takaki Y."/>
            <person name="Nishi S."/>
            <person name="Hori S."/>
            <person name="Arai W."/>
            <person name="Tsubouchi T."/>
            <person name="Morono Y."/>
            <person name="Uchiyama I."/>
            <person name="Ito T."/>
            <person name="Fujiyama A."/>
            <person name="Inagaki F."/>
            <person name="Takami H."/>
        </authorList>
    </citation>
    <scope>NUCLEOTIDE SEQUENCE</scope>
    <source>
        <strain evidence="1">Expedition CK06-06</strain>
    </source>
</reference>
<sequence>LTILLILQLNNSPINRFTTLYAIPLYYMAILL</sequence>